<reference evidence="4" key="1">
    <citation type="submission" date="2012-02" db="EMBL/GenBank/DDBJ databases">
        <title>Genome sequencing of Giardia lamblia Genotypes A2 and B isolates (DH and GS) and comparative analysis with the genomes of Genotypes A1 and E (WB and Pig).</title>
        <authorList>
            <person name="Adam R."/>
            <person name="Dahlstrom E."/>
            <person name="Martens C."/>
            <person name="Bruno D."/>
            <person name="Barbian K."/>
            <person name="Porcella S.F."/>
            <person name="Nash T."/>
        </authorList>
    </citation>
    <scope>NUCLEOTIDE SEQUENCE</scope>
    <source>
        <strain evidence="4">DH</strain>
    </source>
</reference>
<dbReference type="InterPro" id="IPR006212">
    <property type="entry name" value="Furin_repeat"/>
</dbReference>
<organism evidence="3 4">
    <name type="scientific">Giardia intestinalis</name>
    <name type="common">Giardia lamblia</name>
    <dbReference type="NCBI Taxonomy" id="5741"/>
    <lineage>
        <taxon>Eukaryota</taxon>
        <taxon>Metamonada</taxon>
        <taxon>Diplomonadida</taxon>
        <taxon>Hexamitidae</taxon>
        <taxon>Giardiinae</taxon>
        <taxon>Giardia</taxon>
    </lineage>
</organism>
<evidence type="ECO:0000256" key="1">
    <source>
        <dbReference type="SAM" id="Phobius"/>
    </source>
</evidence>
<sequence length="617" mass="62809">MFEKILFANCILQLAWIIQTVAGACTPGETGSTKCKTCDAIIGTEKYCSECDQAGEGPINGVCTSTKNGNTCANKVCTQCAKNYFLYKGGCYKFAESPGNIICEDAIDAAGGTDGVCTTCKAANGFFKHPAPAETKQSCIACNETAGVVDSDTTYKGTSNCLKCDPPAAAIGARADKMAVCTLCDQTKYLKEGACVEKAGCGANMFGKPSVQDGNKCIACGDSNAGIEGCAECTAPNEPNIKPTCTKCTDNNYLKTTSEGTSCVQKEQCNGAYFPNDSVDGKKQCVSCGDATNKGIADCKKCSLKAASASAGPLITCTECTTNNLSPLKDACMAACPAGMYANNKVCTPCHESCAGCSTNAEASCTACYPGYVLSRSSGDAGTCIKECTGDFMAHCKADGCSLNVGGSKYCDQCEEGYAPIDGVCTKVASTTRDASGCKASGGKCTECGANYALLSGGCYNTRKLPGSSVCTAAQNNGQCKTCANGQSPAGGKCPTCSDGCAKCNDSSACTECLPGYYKGTGNKCFKCTDGDKASSNAITGVPNCISCAPPAGGNGPVTCYVTQQKTDDGTGGDTGGNTNKSGLSTGAIAGISVAVIVVVGGLVGFLCWWFICRGKA</sequence>
<feature type="chain" id="PRO_5004751530" evidence="2">
    <location>
        <begin position="24"/>
        <end position="617"/>
    </location>
</feature>
<dbReference type="PANTHER" id="PTHR23275:SF100">
    <property type="entry name" value="EGF-LIKE DOMAIN-CONTAINING PROTEIN"/>
    <property type="match status" value="1"/>
</dbReference>
<feature type="transmembrane region" description="Helical" evidence="1">
    <location>
        <begin position="588"/>
        <end position="612"/>
    </location>
</feature>
<protein>
    <submittedName>
        <fullName evidence="3">Variant-specific surface protein</fullName>
    </submittedName>
</protein>
<name>V6TD20_GIAIN</name>
<dbReference type="VEuPathDB" id="GiardiaDB:QR46_4636"/>
<dbReference type="Gene3D" id="2.10.220.10">
    <property type="entry name" value="Hormone Receptor, Insulin-like Growth Factor Receptor 1, Chain A, domain 2"/>
    <property type="match status" value="1"/>
</dbReference>
<dbReference type="InterPro" id="IPR005127">
    <property type="entry name" value="Giardia_VSP"/>
</dbReference>
<dbReference type="SUPFAM" id="SSF57184">
    <property type="entry name" value="Growth factor receptor domain"/>
    <property type="match status" value="2"/>
</dbReference>
<keyword evidence="1" id="KW-1133">Transmembrane helix</keyword>
<dbReference type="CDD" id="cd00064">
    <property type="entry name" value="FU"/>
    <property type="match status" value="1"/>
</dbReference>
<dbReference type="VEuPathDB" id="GiardiaDB:GL50803_0013390"/>
<keyword evidence="1" id="KW-0812">Transmembrane</keyword>
<dbReference type="SMART" id="SM00261">
    <property type="entry name" value="FU"/>
    <property type="match status" value="5"/>
</dbReference>
<evidence type="ECO:0000313" key="3">
    <source>
        <dbReference type="EMBL" id="ESU36686.1"/>
    </source>
</evidence>
<dbReference type="VEuPathDB" id="GiardiaDB:GL50581_5"/>
<comment type="caution">
    <text evidence="3">The sequence shown here is derived from an EMBL/GenBank/DDBJ whole genome shotgun (WGS) entry which is preliminary data.</text>
</comment>
<dbReference type="InterPro" id="IPR052798">
    <property type="entry name" value="Giardia_VSA"/>
</dbReference>
<dbReference type="Proteomes" id="UP000018320">
    <property type="component" value="Unassembled WGS sequence"/>
</dbReference>
<dbReference type="PROSITE" id="PS51257">
    <property type="entry name" value="PROKAR_LIPOPROTEIN"/>
    <property type="match status" value="1"/>
</dbReference>
<feature type="signal peptide" evidence="2">
    <location>
        <begin position="1"/>
        <end position="23"/>
    </location>
</feature>
<dbReference type="AlphaFoldDB" id="V6TD20"/>
<dbReference type="EMBL" id="AHGT01000042">
    <property type="protein sequence ID" value="ESU36686.1"/>
    <property type="molecule type" value="Genomic_DNA"/>
</dbReference>
<proteinExistence type="predicted"/>
<dbReference type="VEuPathDB" id="GiardiaDB:DHA2_152545"/>
<keyword evidence="1" id="KW-0472">Membrane</keyword>
<evidence type="ECO:0000313" key="4">
    <source>
        <dbReference type="Proteomes" id="UP000018320"/>
    </source>
</evidence>
<gene>
    <name evidence="3" type="ORF">DHA2_152545</name>
</gene>
<dbReference type="PANTHER" id="PTHR23275">
    <property type="entry name" value="CABRIOLET.-RELATED"/>
    <property type="match status" value="1"/>
</dbReference>
<evidence type="ECO:0000256" key="2">
    <source>
        <dbReference type="SAM" id="SignalP"/>
    </source>
</evidence>
<accession>V6TD20</accession>
<dbReference type="Pfam" id="PF03302">
    <property type="entry name" value="VSP"/>
    <property type="match status" value="2"/>
</dbReference>
<reference evidence="3 4" key="2">
    <citation type="journal article" date="2013" name="Genome Biol. Evol.">
        <title>Genome sequencing of Giardia lamblia genotypes A2 and B isolates (DH and GS) and comparative analysis with the genomes of genotypes A1 and E (WB and Pig).</title>
        <authorList>
            <person name="Adam R.D."/>
            <person name="Dahlstrom E.W."/>
            <person name="Martens C.A."/>
            <person name="Bruno D.P."/>
            <person name="Barbian K.D."/>
            <person name="Ricklefs S.M."/>
            <person name="Hernandez M.M."/>
            <person name="Narla N.P."/>
            <person name="Patel R.B."/>
            <person name="Porcella S.F."/>
            <person name="Nash T.E."/>
        </authorList>
    </citation>
    <scope>NUCLEOTIDE SEQUENCE [LARGE SCALE GENOMIC DNA]</scope>
    <source>
        <strain evidence="3 4">DH</strain>
    </source>
</reference>
<keyword evidence="2" id="KW-0732">Signal</keyword>
<dbReference type="InterPro" id="IPR009030">
    <property type="entry name" value="Growth_fac_rcpt_cys_sf"/>
</dbReference>